<proteinExistence type="predicted"/>
<protein>
    <recommendedName>
        <fullName evidence="2">Peptidase M56 domain-containing protein</fullName>
    </recommendedName>
</protein>
<feature type="transmembrane region" description="Helical" evidence="1">
    <location>
        <begin position="39"/>
        <end position="59"/>
    </location>
</feature>
<dbReference type="Pfam" id="PF05569">
    <property type="entry name" value="Peptidase_M56"/>
    <property type="match status" value="1"/>
</dbReference>
<feature type="transmembrane region" description="Helical" evidence="1">
    <location>
        <begin position="6"/>
        <end position="27"/>
    </location>
</feature>
<evidence type="ECO:0000313" key="4">
    <source>
        <dbReference type="Proteomes" id="UP000470082"/>
    </source>
</evidence>
<evidence type="ECO:0000256" key="1">
    <source>
        <dbReference type="SAM" id="Phobius"/>
    </source>
</evidence>
<dbReference type="InterPro" id="IPR008756">
    <property type="entry name" value="Peptidase_M56"/>
</dbReference>
<dbReference type="RefSeq" id="WP_154459664.1">
    <property type="nucleotide sequence ID" value="NZ_VUMM01000004.1"/>
</dbReference>
<feature type="transmembrane region" description="Helical" evidence="1">
    <location>
        <begin position="291"/>
        <end position="312"/>
    </location>
</feature>
<dbReference type="Proteomes" id="UP000470082">
    <property type="component" value="Unassembled WGS sequence"/>
</dbReference>
<feature type="transmembrane region" description="Helical" evidence="1">
    <location>
        <begin position="86"/>
        <end position="106"/>
    </location>
</feature>
<keyword evidence="4" id="KW-1185">Reference proteome</keyword>
<feature type="domain" description="Peptidase M56" evidence="2">
    <location>
        <begin position="1"/>
        <end position="259"/>
    </location>
</feature>
<name>A0A7X2N2C0_9FIRM</name>
<keyword evidence="1" id="KW-1133">Transmembrane helix</keyword>
<organism evidence="3 4">
    <name type="scientific">Floccifex porci</name>
    <dbReference type="NCBI Taxonomy" id="2606629"/>
    <lineage>
        <taxon>Bacteria</taxon>
        <taxon>Bacillati</taxon>
        <taxon>Bacillota</taxon>
        <taxon>Erysipelotrichia</taxon>
        <taxon>Erysipelotrichales</taxon>
        <taxon>Erysipelotrichaceae</taxon>
        <taxon>Floccifex</taxon>
    </lineage>
</organism>
<dbReference type="PANTHER" id="PTHR34978:SF3">
    <property type="entry name" value="SLR0241 PROTEIN"/>
    <property type="match status" value="1"/>
</dbReference>
<dbReference type="AlphaFoldDB" id="A0A7X2N2C0"/>
<evidence type="ECO:0000259" key="2">
    <source>
        <dbReference type="Pfam" id="PF05569"/>
    </source>
</evidence>
<dbReference type="CDD" id="cd07341">
    <property type="entry name" value="M56_BlaR1_MecR1_like"/>
    <property type="match status" value="1"/>
</dbReference>
<dbReference type="PANTHER" id="PTHR34978">
    <property type="entry name" value="POSSIBLE SENSOR-TRANSDUCER PROTEIN BLAR"/>
    <property type="match status" value="1"/>
</dbReference>
<reference evidence="3 4" key="1">
    <citation type="submission" date="2019-08" db="EMBL/GenBank/DDBJ databases">
        <title>In-depth cultivation of the pig gut microbiome towards novel bacterial diversity and tailored functional studies.</title>
        <authorList>
            <person name="Wylensek D."/>
            <person name="Hitch T.C.A."/>
            <person name="Clavel T."/>
        </authorList>
    </citation>
    <scope>NUCLEOTIDE SEQUENCE [LARGE SCALE GENOMIC DNA]</scope>
    <source>
        <strain evidence="3 4">LKV-178-WT-2G</strain>
    </source>
</reference>
<keyword evidence="1" id="KW-0472">Membrane</keyword>
<keyword evidence="1" id="KW-0812">Transmembrane</keyword>
<evidence type="ECO:0000313" key="3">
    <source>
        <dbReference type="EMBL" id="MSS01198.1"/>
    </source>
</evidence>
<sequence>MNISISSLFITLCVSLLFILFFSLILTHKKSYRLFRADLLFILAIVICLRMIFPVEFPFTKTIPLPVIMNPIMDFLNFELFSEIKVMYVLFFIWMTGIGFGLINHIKNLIVTNKFKDRIIRKSRCFKMSELLQQNVSPDYNVYICDAVSAPMVIGFKKCIFIPEQEYSQIEMANILKHEAQHLKQNDFIFKQIVKLLTIIYWWFPPVYLLKKNIDLYVEIRVDEKTTDSLNENETMEYVQTLISVQKKIMEDHSKLSKVISSNMIGENQDILSYRVNYLLNKPIHKKTNKIILCLLFLLPLASNSIIFEAYFERSEELEGTYSSEDCYLIKHKDGTYSLKFGKEVMPIENPTEFIESGMKIVKE</sequence>
<accession>A0A7X2N2C0</accession>
<comment type="caution">
    <text evidence="3">The sequence shown here is derived from an EMBL/GenBank/DDBJ whole genome shotgun (WGS) entry which is preliminary data.</text>
</comment>
<dbReference type="EMBL" id="VUMM01000004">
    <property type="protein sequence ID" value="MSS01198.1"/>
    <property type="molecule type" value="Genomic_DNA"/>
</dbReference>
<dbReference type="InterPro" id="IPR052173">
    <property type="entry name" value="Beta-lactam_resp_regulator"/>
</dbReference>
<gene>
    <name evidence="3" type="ORF">FYJ50_03600</name>
</gene>